<dbReference type="Proteomes" id="UP000027195">
    <property type="component" value="Unassembled WGS sequence"/>
</dbReference>
<evidence type="ECO:0000313" key="2">
    <source>
        <dbReference type="Proteomes" id="UP000027195"/>
    </source>
</evidence>
<organism evidence="1 2">
    <name type="scientific">Botryobasidium botryosum (strain FD-172 SS1)</name>
    <dbReference type="NCBI Taxonomy" id="930990"/>
    <lineage>
        <taxon>Eukaryota</taxon>
        <taxon>Fungi</taxon>
        <taxon>Dikarya</taxon>
        <taxon>Basidiomycota</taxon>
        <taxon>Agaricomycotina</taxon>
        <taxon>Agaricomycetes</taxon>
        <taxon>Cantharellales</taxon>
        <taxon>Botryobasidiaceae</taxon>
        <taxon>Botryobasidium</taxon>
    </lineage>
</organism>
<keyword evidence="2" id="KW-1185">Reference proteome</keyword>
<protein>
    <submittedName>
        <fullName evidence="1">Uncharacterized protein</fullName>
    </submittedName>
</protein>
<name>A0A067MMW3_BOTB1</name>
<proteinExistence type="predicted"/>
<dbReference type="InParanoid" id="A0A067MMW3"/>
<dbReference type="HOGENOM" id="CLU_175751_0_0_1"/>
<dbReference type="STRING" id="930990.A0A067MMW3"/>
<evidence type="ECO:0000313" key="1">
    <source>
        <dbReference type="EMBL" id="KDQ13222.1"/>
    </source>
</evidence>
<gene>
    <name evidence="1" type="ORF">BOTBODRAFT_111844</name>
</gene>
<feature type="non-terminal residue" evidence="1">
    <location>
        <position position="85"/>
    </location>
</feature>
<sequence>MVWNVQSKYPGVRKYAQMIKNAIIAAHDAILEARVKQTIQANKKRIPAKFKEGEYVYLSTKNLKIPKGRARKLVPKYIGPFQIIK</sequence>
<reference evidence="2" key="1">
    <citation type="journal article" date="2014" name="Proc. Natl. Acad. Sci. U.S.A.">
        <title>Extensive sampling of basidiomycete genomes demonstrates inadequacy of the white-rot/brown-rot paradigm for wood decay fungi.</title>
        <authorList>
            <person name="Riley R."/>
            <person name="Salamov A.A."/>
            <person name="Brown D.W."/>
            <person name="Nagy L.G."/>
            <person name="Floudas D."/>
            <person name="Held B.W."/>
            <person name="Levasseur A."/>
            <person name="Lombard V."/>
            <person name="Morin E."/>
            <person name="Otillar R."/>
            <person name="Lindquist E.A."/>
            <person name="Sun H."/>
            <person name="LaButti K.M."/>
            <person name="Schmutz J."/>
            <person name="Jabbour D."/>
            <person name="Luo H."/>
            <person name="Baker S.E."/>
            <person name="Pisabarro A.G."/>
            <person name="Walton J.D."/>
            <person name="Blanchette R.A."/>
            <person name="Henrissat B."/>
            <person name="Martin F."/>
            <person name="Cullen D."/>
            <person name="Hibbett D.S."/>
            <person name="Grigoriev I.V."/>
        </authorList>
    </citation>
    <scope>NUCLEOTIDE SEQUENCE [LARGE SCALE GENOMIC DNA]</scope>
    <source>
        <strain evidence="2">FD-172 SS1</strain>
    </source>
</reference>
<accession>A0A067MMW3</accession>
<dbReference type="OrthoDB" id="3227343at2759"/>
<dbReference type="AlphaFoldDB" id="A0A067MMW3"/>
<dbReference type="EMBL" id="KL198045">
    <property type="protein sequence ID" value="KDQ13222.1"/>
    <property type="molecule type" value="Genomic_DNA"/>
</dbReference>